<dbReference type="InterPro" id="IPR041694">
    <property type="entry name" value="ADH_N_2"/>
</dbReference>
<evidence type="ECO:0000313" key="3">
    <source>
        <dbReference type="EMBL" id="MBW2942437.1"/>
    </source>
</evidence>
<dbReference type="Pfam" id="PF00107">
    <property type="entry name" value="ADH_zinc_N"/>
    <property type="match status" value="1"/>
</dbReference>
<dbReference type="InterPro" id="IPR013149">
    <property type="entry name" value="ADH-like_C"/>
</dbReference>
<dbReference type="EMBL" id="JAHWDQ010000005">
    <property type="protein sequence ID" value="MBW2942437.1"/>
    <property type="molecule type" value="Genomic_DNA"/>
</dbReference>
<evidence type="ECO:0000259" key="2">
    <source>
        <dbReference type="SMART" id="SM00829"/>
    </source>
</evidence>
<accession>A0ABS6VVS0</accession>
<protein>
    <submittedName>
        <fullName evidence="3">NADP-dependent oxidoreductase</fullName>
    </submittedName>
</protein>
<dbReference type="Pfam" id="PF16884">
    <property type="entry name" value="ADH_N_2"/>
    <property type="match status" value="1"/>
</dbReference>
<dbReference type="PANTHER" id="PTHR43205:SF7">
    <property type="entry name" value="PROSTAGLANDIN REDUCTASE 1"/>
    <property type="match status" value="1"/>
</dbReference>
<dbReference type="InterPro" id="IPR020843">
    <property type="entry name" value="ER"/>
</dbReference>
<organism evidence="3 4">
    <name type="scientific">Zhongshania aquimaris</name>
    <dbReference type="NCBI Taxonomy" id="2857107"/>
    <lineage>
        <taxon>Bacteria</taxon>
        <taxon>Pseudomonadati</taxon>
        <taxon>Pseudomonadota</taxon>
        <taxon>Gammaproteobacteria</taxon>
        <taxon>Cellvibrionales</taxon>
        <taxon>Spongiibacteraceae</taxon>
        <taxon>Zhongshania</taxon>
    </lineage>
</organism>
<dbReference type="Proteomes" id="UP001166291">
    <property type="component" value="Unassembled WGS sequence"/>
</dbReference>
<dbReference type="CDD" id="cd05288">
    <property type="entry name" value="PGDH"/>
    <property type="match status" value="1"/>
</dbReference>
<keyword evidence="1" id="KW-0560">Oxidoreductase</keyword>
<reference evidence="3" key="1">
    <citation type="submission" date="2021-07" db="EMBL/GenBank/DDBJ databases">
        <title>Zhongshania sp. CAU 1632 isolated from seawater.</title>
        <authorList>
            <person name="Kim W."/>
        </authorList>
    </citation>
    <scope>NUCLEOTIDE SEQUENCE</scope>
    <source>
        <strain evidence="3">CAU 1632</strain>
    </source>
</reference>
<dbReference type="PANTHER" id="PTHR43205">
    <property type="entry name" value="PROSTAGLANDIN REDUCTASE"/>
    <property type="match status" value="1"/>
</dbReference>
<dbReference type="InterPro" id="IPR045010">
    <property type="entry name" value="MDR_fam"/>
</dbReference>
<dbReference type="RefSeq" id="WP_219044679.1">
    <property type="nucleotide sequence ID" value="NZ_JAHWDQ010000005.1"/>
</dbReference>
<name>A0ABS6VVS0_9GAMM</name>
<keyword evidence="4" id="KW-1185">Reference proteome</keyword>
<evidence type="ECO:0000313" key="4">
    <source>
        <dbReference type="Proteomes" id="UP001166291"/>
    </source>
</evidence>
<gene>
    <name evidence="3" type="ORF">KXJ70_16695</name>
</gene>
<proteinExistence type="predicted"/>
<comment type="caution">
    <text evidence="3">The sequence shown here is derived from an EMBL/GenBank/DDBJ whole genome shotgun (WGS) entry which is preliminary data.</text>
</comment>
<sequence length="345" mass="37339">MTPVTNRQLYLHQRPVGVPTADDIRLRTVDVPSLADGEVLIENHYLSLDPAIRDWMSGNDTYMAPIAIGESIRSTTLGKVLESRHPDFVAGDYVQGLAVNAWEEYTVNSGEVLTKVVNDGKYPPRYYLSIFSGAMGLTPYFGMLELGRPVAGETVLISAAAGAVGSIAGQIAKIKGCRVVGLTGSNDKASWLINELGFDAVINYKDCDNLAEEIASVCPERVNIFFDNVGGEILDAALLNIADHARIVFCGAISSYNASGPVPGPYNYWQILAHSATVKGLLTTNYVDQFDAANAEIRGWLESGKLRFNEDIVDGIENTVDAYARLFSGMNKGKLLVRLAAADQQ</sequence>
<feature type="domain" description="Enoyl reductase (ER)" evidence="2">
    <location>
        <begin position="20"/>
        <end position="337"/>
    </location>
</feature>
<dbReference type="SMART" id="SM00829">
    <property type="entry name" value="PKS_ER"/>
    <property type="match status" value="1"/>
</dbReference>
<evidence type="ECO:0000256" key="1">
    <source>
        <dbReference type="ARBA" id="ARBA00023002"/>
    </source>
</evidence>